<evidence type="ECO:0000256" key="5">
    <source>
        <dbReference type="ARBA" id="ARBA00023125"/>
    </source>
</evidence>
<feature type="compositionally biased region" description="Acidic residues" evidence="9">
    <location>
        <begin position="42"/>
        <end position="53"/>
    </location>
</feature>
<protein>
    <submittedName>
        <fullName evidence="11">(wild Malaysian banana) hypothetical protein</fullName>
    </submittedName>
</protein>
<dbReference type="GO" id="GO:0003700">
    <property type="term" value="F:DNA-binding transcription factor activity"/>
    <property type="evidence" value="ECO:0007669"/>
    <property type="project" value="InterPro"/>
</dbReference>
<name>A0A8D6ZRQ9_MUSAM</name>
<feature type="compositionally biased region" description="Basic and acidic residues" evidence="9">
    <location>
        <begin position="440"/>
        <end position="452"/>
    </location>
</feature>
<dbReference type="InterPro" id="IPR003851">
    <property type="entry name" value="Znf_Dof"/>
</dbReference>
<comment type="subcellular location">
    <subcellularLocation>
        <location evidence="8">Nucleus</location>
    </subcellularLocation>
</comment>
<dbReference type="AlphaFoldDB" id="A0A8D6ZRQ9"/>
<sequence>GSSRDERSDGAEDMSEVKDPAIKLFGATIPVAAAALPPAEADAVDVEDEEADAESAASTAMGQKDTTKEMTNMEVNDDSATAPDEENEVAPISSSRLTGTNEDDNKTSIADEKESTKHKAEDTKTEADCSVPEKVLKKPDKILPCPRCNSMDTKFCYYNNYNVNQPRHFCKNCQRYWTAGGTMRNVPVGAGRRKSKHSASQCRNLVIPSDGLQSAQLDALNLTHHRALPCVPSTPSQPPIGNGTVLKFGQEVPLCESMVSVLNIQEQGKDSDSGSMIHGEKREEPSCASSATASNFVENGSAKTVVHVEQSGMQVYCNGLAPLPHLQCYPGAPWAYPWRPAWNNVAVMEAGKCSSEYICRPGNANSSPVPWSPRAIMAAPPVCAAAHPFPFMPAPFWGFTTWPNGAWNLPCVGSSGCISPSSSTSNSNCSGNGSPTLGKHSRDASLQSEEKMEKSLWVPKTLRIDDPEEAAKSSIWATLGIKPDIGGIFQSKAESKVDESDAAQVLHANPAAVSRSHSFQEST</sequence>
<feature type="compositionally biased region" description="Basic and acidic residues" evidence="9">
    <location>
        <begin position="103"/>
        <end position="127"/>
    </location>
</feature>
<dbReference type="InterPro" id="IPR045174">
    <property type="entry name" value="Dof"/>
</dbReference>
<keyword evidence="4" id="KW-0805">Transcription regulation</keyword>
<dbReference type="GO" id="GO:0005634">
    <property type="term" value="C:nucleus"/>
    <property type="evidence" value="ECO:0007669"/>
    <property type="project" value="UniProtKB-SubCell"/>
</dbReference>
<gene>
    <name evidence="11" type="ORF">GSMUA_223350.1</name>
</gene>
<dbReference type="PANTHER" id="PTHR31089">
    <property type="entry name" value="CYCLIC DOF FACTOR 2"/>
    <property type="match status" value="1"/>
</dbReference>
<evidence type="ECO:0000256" key="9">
    <source>
        <dbReference type="SAM" id="MobiDB-lite"/>
    </source>
</evidence>
<keyword evidence="7 8" id="KW-0539">Nucleus</keyword>
<feature type="compositionally biased region" description="Low complexity" evidence="9">
    <location>
        <begin position="423"/>
        <end position="435"/>
    </location>
</feature>
<proteinExistence type="predicted"/>
<evidence type="ECO:0000313" key="11">
    <source>
        <dbReference type="EMBL" id="CAG1834230.1"/>
    </source>
</evidence>
<keyword evidence="3" id="KW-0862">Zinc</keyword>
<evidence type="ECO:0000256" key="1">
    <source>
        <dbReference type="ARBA" id="ARBA00022723"/>
    </source>
</evidence>
<dbReference type="PROSITE" id="PS01361">
    <property type="entry name" value="ZF_DOF_1"/>
    <property type="match status" value="1"/>
</dbReference>
<evidence type="ECO:0000256" key="2">
    <source>
        <dbReference type="ARBA" id="ARBA00022771"/>
    </source>
</evidence>
<evidence type="ECO:0000256" key="8">
    <source>
        <dbReference type="PROSITE-ProRule" id="PRU00071"/>
    </source>
</evidence>
<dbReference type="Pfam" id="PF02701">
    <property type="entry name" value="Zn_ribbon_Dof"/>
    <property type="match status" value="1"/>
</dbReference>
<dbReference type="PANTHER" id="PTHR31089:SF75">
    <property type="entry name" value="CYCLIC DOF FACTOR 2"/>
    <property type="match status" value="1"/>
</dbReference>
<evidence type="ECO:0000256" key="6">
    <source>
        <dbReference type="ARBA" id="ARBA00023163"/>
    </source>
</evidence>
<keyword evidence="6" id="KW-0804">Transcription</keyword>
<keyword evidence="1" id="KW-0479">Metal-binding</keyword>
<reference evidence="11" key="1">
    <citation type="submission" date="2021-03" db="EMBL/GenBank/DDBJ databases">
        <authorList>
            <consortium name="Genoscope - CEA"/>
            <person name="William W."/>
        </authorList>
    </citation>
    <scope>NUCLEOTIDE SEQUENCE</scope>
    <source>
        <strain evidence="11">Doubled-haploid Pahang</strain>
    </source>
</reference>
<dbReference type="PROSITE" id="PS50884">
    <property type="entry name" value="ZF_DOF_2"/>
    <property type="match status" value="1"/>
</dbReference>
<evidence type="ECO:0000256" key="7">
    <source>
        <dbReference type="ARBA" id="ARBA00023242"/>
    </source>
</evidence>
<evidence type="ECO:0000256" key="3">
    <source>
        <dbReference type="ARBA" id="ARBA00022833"/>
    </source>
</evidence>
<dbReference type="GO" id="GO:0008270">
    <property type="term" value="F:zinc ion binding"/>
    <property type="evidence" value="ECO:0007669"/>
    <property type="project" value="UniProtKB-KW"/>
</dbReference>
<feature type="non-terminal residue" evidence="11">
    <location>
        <position position="523"/>
    </location>
</feature>
<dbReference type="EMBL" id="HG996474">
    <property type="protein sequence ID" value="CAG1834230.1"/>
    <property type="molecule type" value="Genomic_DNA"/>
</dbReference>
<keyword evidence="2 8" id="KW-0863">Zinc-finger</keyword>
<organism evidence="11">
    <name type="scientific">Musa acuminata subsp. malaccensis</name>
    <name type="common">Wild banana</name>
    <name type="synonym">Musa malaccensis</name>
    <dbReference type="NCBI Taxonomy" id="214687"/>
    <lineage>
        <taxon>Eukaryota</taxon>
        <taxon>Viridiplantae</taxon>
        <taxon>Streptophyta</taxon>
        <taxon>Embryophyta</taxon>
        <taxon>Tracheophyta</taxon>
        <taxon>Spermatophyta</taxon>
        <taxon>Magnoliopsida</taxon>
        <taxon>Liliopsida</taxon>
        <taxon>Zingiberales</taxon>
        <taxon>Musaceae</taxon>
        <taxon>Musa</taxon>
    </lineage>
</organism>
<feature type="domain" description="Dof-type" evidence="10">
    <location>
        <begin position="143"/>
        <end position="197"/>
    </location>
</feature>
<feature type="region of interest" description="Disordered" evidence="9">
    <location>
        <begin position="423"/>
        <end position="452"/>
    </location>
</feature>
<evidence type="ECO:0000256" key="4">
    <source>
        <dbReference type="ARBA" id="ARBA00023015"/>
    </source>
</evidence>
<accession>A0A8D6ZRQ9</accession>
<evidence type="ECO:0000259" key="10">
    <source>
        <dbReference type="PROSITE" id="PS50884"/>
    </source>
</evidence>
<keyword evidence="5 8" id="KW-0238">DNA-binding</keyword>
<dbReference type="GO" id="GO:0003677">
    <property type="term" value="F:DNA binding"/>
    <property type="evidence" value="ECO:0007669"/>
    <property type="project" value="UniProtKB-UniRule"/>
</dbReference>
<feature type="region of interest" description="Disordered" evidence="9">
    <location>
        <begin position="38"/>
        <end position="129"/>
    </location>
</feature>